<name>T1L0T1_TETUR</name>
<protein>
    <submittedName>
        <fullName evidence="1">Uncharacterized protein</fullName>
    </submittedName>
</protein>
<dbReference type="AlphaFoldDB" id="T1L0T1"/>
<accession>T1L0T1</accession>
<sequence length="34" mass="3545">MESAKGLLILEADLKSKNNASSVITVIALAISDE</sequence>
<dbReference type="EnsemblMetazoa" id="tetur30g01830.1">
    <property type="protein sequence ID" value="tetur30g01830.1"/>
    <property type="gene ID" value="tetur30g01830"/>
</dbReference>
<proteinExistence type="predicted"/>
<dbReference type="Proteomes" id="UP000015104">
    <property type="component" value="Unassembled WGS sequence"/>
</dbReference>
<dbReference type="EMBL" id="CAEY01000869">
    <property type="status" value="NOT_ANNOTATED_CDS"/>
    <property type="molecule type" value="Genomic_DNA"/>
</dbReference>
<evidence type="ECO:0000313" key="1">
    <source>
        <dbReference type="EnsemblMetazoa" id="tetur30g01830.1"/>
    </source>
</evidence>
<reference evidence="1" key="2">
    <citation type="submission" date="2015-06" db="UniProtKB">
        <authorList>
            <consortium name="EnsemblMetazoa"/>
        </authorList>
    </citation>
    <scope>IDENTIFICATION</scope>
</reference>
<keyword evidence="2" id="KW-1185">Reference proteome</keyword>
<evidence type="ECO:0000313" key="2">
    <source>
        <dbReference type="Proteomes" id="UP000015104"/>
    </source>
</evidence>
<reference evidence="2" key="1">
    <citation type="submission" date="2011-08" db="EMBL/GenBank/DDBJ databases">
        <authorList>
            <person name="Rombauts S."/>
        </authorList>
    </citation>
    <scope>NUCLEOTIDE SEQUENCE</scope>
    <source>
        <strain evidence="2">London</strain>
    </source>
</reference>
<dbReference type="HOGENOM" id="CLU_3377681_0_0_1"/>
<organism evidence="1 2">
    <name type="scientific">Tetranychus urticae</name>
    <name type="common">Two-spotted spider mite</name>
    <dbReference type="NCBI Taxonomy" id="32264"/>
    <lineage>
        <taxon>Eukaryota</taxon>
        <taxon>Metazoa</taxon>
        <taxon>Ecdysozoa</taxon>
        <taxon>Arthropoda</taxon>
        <taxon>Chelicerata</taxon>
        <taxon>Arachnida</taxon>
        <taxon>Acari</taxon>
        <taxon>Acariformes</taxon>
        <taxon>Trombidiformes</taxon>
        <taxon>Prostigmata</taxon>
        <taxon>Eleutherengona</taxon>
        <taxon>Raphignathae</taxon>
        <taxon>Tetranychoidea</taxon>
        <taxon>Tetranychidae</taxon>
        <taxon>Tetranychus</taxon>
    </lineage>
</organism>